<dbReference type="GO" id="GO:0004558">
    <property type="term" value="F:alpha-1,4-glucosidase activity"/>
    <property type="evidence" value="ECO:0007669"/>
    <property type="project" value="UniProtKB-EC"/>
</dbReference>
<feature type="domain" description="Glycosyl hydrolase family 13 catalytic" evidence="7">
    <location>
        <begin position="40"/>
        <end position="421"/>
    </location>
</feature>
<dbReference type="Pfam" id="PF00128">
    <property type="entry name" value="Alpha-amylase"/>
    <property type="match status" value="3"/>
</dbReference>
<dbReference type="CDD" id="cd11328">
    <property type="entry name" value="AmyAc_maltase"/>
    <property type="match status" value="3"/>
</dbReference>
<feature type="signal peptide" evidence="6">
    <location>
        <begin position="1"/>
        <end position="19"/>
    </location>
</feature>
<dbReference type="InterPro" id="IPR045857">
    <property type="entry name" value="O16G_dom_2"/>
</dbReference>
<evidence type="ECO:0000313" key="8">
    <source>
        <dbReference type="EMBL" id="TRY68436.1"/>
    </source>
</evidence>
<feature type="chain" id="PRO_5021772607" description="alpha-glucosidase" evidence="6">
    <location>
        <begin position="20"/>
        <end position="1686"/>
    </location>
</feature>
<keyword evidence="4" id="KW-0325">Glycoprotein</keyword>
<keyword evidence="5" id="KW-0378">Hydrolase</keyword>
<dbReference type="PANTHER" id="PTHR10357:SF179">
    <property type="entry name" value="NEUTRAL AND BASIC AMINO ACID TRANSPORT PROTEIN RBAT"/>
    <property type="match status" value="1"/>
</dbReference>
<dbReference type="OMA" id="SNAHDYE"/>
<dbReference type="EC" id="3.2.1.20" evidence="3"/>
<feature type="domain" description="Glycosyl hydrolase family 13 catalytic" evidence="7">
    <location>
        <begin position="630"/>
        <end position="1022"/>
    </location>
</feature>
<proteinExistence type="inferred from homology"/>
<dbReference type="SUPFAM" id="SSF51445">
    <property type="entry name" value="(Trans)glycosidases"/>
    <property type="match status" value="3"/>
</dbReference>
<evidence type="ECO:0000256" key="4">
    <source>
        <dbReference type="ARBA" id="ARBA00023180"/>
    </source>
</evidence>
<dbReference type="InterPro" id="IPR017853">
    <property type="entry name" value="GH"/>
</dbReference>
<evidence type="ECO:0000256" key="6">
    <source>
        <dbReference type="SAM" id="SignalP"/>
    </source>
</evidence>
<protein>
    <recommendedName>
        <fullName evidence="3">alpha-glucosidase</fullName>
        <ecNumber evidence="3">3.2.1.20</ecNumber>
    </recommendedName>
</protein>
<keyword evidence="6" id="KW-0732">Signal</keyword>
<evidence type="ECO:0000256" key="3">
    <source>
        <dbReference type="ARBA" id="ARBA00012741"/>
    </source>
</evidence>
<evidence type="ECO:0000256" key="2">
    <source>
        <dbReference type="ARBA" id="ARBA00008061"/>
    </source>
</evidence>
<evidence type="ECO:0000256" key="1">
    <source>
        <dbReference type="ARBA" id="ARBA00001657"/>
    </source>
</evidence>
<dbReference type="EMBL" id="VCGU01000010">
    <property type="protein sequence ID" value="TRY68436.1"/>
    <property type="molecule type" value="Genomic_DNA"/>
</dbReference>
<dbReference type="SMART" id="SM00642">
    <property type="entry name" value="Aamy"/>
    <property type="match status" value="3"/>
</dbReference>
<name>A0A553NSM3_TIGCA</name>
<dbReference type="Gene3D" id="3.20.20.80">
    <property type="entry name" value="Glycosidases"/>
    <property type="match status" value="3"/>
</dbReference>
<dbReference type="GO" id="GO:0005975">
    <property type="term" value="P:carbohydrate metabolic process"/>
    <property type="evidence" value="ECO:0007669"/>
    <property type="project" value="InterPro"/>
</dbReference>
<dbReference type="Proteomes" id="UP000318571">
    <property type="component" value="Chromosome 1"/>
</dbReference>
<evidence type="ECO:0000313" key="9">
    <source>
        <dbReference type="Proteomes" id="UP000318571"/>
    </source>
</evidence>
<keyword evidence="9" id="KW-1185">Reference proteome</keyword>
<feature type="domain" description="Glycosyl hydrolase family 13 catalytic" evidence="7">
    <location>
        <begin position="1167"/>
        <end position="1557"/>
    </location>
</feature>
<dbReference type="STRING" id="6832.A0A553NSM3"/>
<evidence type="ECO:0000256" key="5">
    <source>
        <dbReference type="ARBA" id="ARBA00023295"/>
    </source>
</evidence>
<dbReference type="FunFam" id="3.90.400.10:FF:000001">
    <property type="entry name" value="Maltase A3, isoform A"/>
    <property type="match status" value="3"/>
</dbReference>
<sequence>MKLLLKFSLILLLSQGYRANVLDRQDRQDPEWWKNTVIYQIYPRSFKDSDGDGTGDLKVETIWLSPIFKSPMKDFGYDISDFRDIDPIFGTMEDFNSLLASAHSKGLKLVMDFVPNHSSDEHEWFIRSLQREDPYTDYYVWQDPAGFDGDGNPIPPNNWVSVFRYSMWEWREERQQFYLHQFVPGQPDLNYRNPNVLTEMKDVIRFWLEKGVDGFRQDAVAHIWEDEQFLDEPLSNNPNALDENDYDYYDHIYTNNLEGTRVILAEFYTVFKEVEALDGFPRLTMLEVYVSIEDQLKYYKVSDFPFNFALMNVRGPPVKAEDAKREIDQILDRIPTNYTYNWVFGNHDKWRLPDRIGGSELVDAFNLMSLSLPGVAISYYGEEIGMTNNMDISYEQTVDPAGCNCGPDHYNDEPCSRDPERTPMQWNAEFNAGFNSEGSSEPWLPVNSDFDTINVDAQQGNPQSHLNLYKEMIKLRNLEPTYTFGDAKTQLDGDILSIARLQEQIFYDVYVTMVNFGSETQTANIFQSFQPYLEFGLVLISTSGPDGENPIGTVVDLTSISLAPYQTVVTLSLFPRTFRTKVMLLSLTKLEPCLVCIGLVLALGDSVEGAIHRRKDTKGSQWWENTIVYQIYPRSFKDSNNDGTGDLKGIESELDYFVDLGIETIWLSPIFKSPMKDFGYDISDFNDIDPIFGTMKDFKDLLQGVHERGMKLILDLVPNHSSDEHEWFKKSLRKEEPYTDYYTWRDPSGFDENGEPIPPNNWVSVFRFSMWQWEEKRQQFYLHQFVPGQPDLNYRNPAVQKEMENVIRFWLELGVDGFRQDAVAHIWEDDQFLDEPLSGKPNTNADDYAHYQHIYTTNLPETRDVLKNFFNVFKEVGEADGYPRVTMLEVWGDPAEQLKYYNCSNFPFNFGFLLLENLSDPTKILATIDNVLNSIPKELTKNWILGNHDRWRVSNRGLNDPLIDAFNILTLGLPGVTVTYYGEELGMTNNMNISFENTVDPSGCNCGSDLYLTEFCSRDPERTPMQWNNQVNAGFNNGAKPWLPINSNADELNVESQRYDSPSSHWNNYRIMANLKRSHPAFASGEAQTQLDGNVLAVARTSEVDPDSVFVILINFVNTDEEVDILGDFHSSKSEATVVLGTLGKNGHDIGQDRQDPDWWKTTTVYQIYPRSFKDSDNDGTGIQSELDYFVDLGIETVWLSPIFKSPMKDFGYDVSDFIDIDPIFGTLEDFKDLLEAAHSRGLKIVMDYVPNHSSDQHEWFQKSLEKEDPYTDYYVWEDAIGFDNNGDPIPPNNWLSYFRYSAWEWNEQRQQFYLHQFVKEQPDLNYRNPLVLKEMQDVLTFWMELGVDGFRMDAVAYMWEDEQLLDEPLSGDPSALDEFDYFYLDHIYTNNLAETRDIILAAFDQTIKEFGAQDGYPRVNMLEVYLDIQDHLQYYECSDFPFNFYLISNTAQPPSAVMMFDAINYLLDNIEEDQVPNWVLGNHDNWRVGYRLGPKVVDTMNMILLTLPGVSVSYYGEEIGMTNNMNITFEQTVDPSGCNCGPQDYNEEVCSRDPERTPMQWNNGPNAGFNEGGPTWLPLNDNYVSVNVENQRDDPYSHFSIYKKMIALRQETALRFGSTVTKTIGNVLVVGRISETPETVPTFVLVANFAETSATVDLSEMFSTPQSDTGVVVVATDLQSDNSEG</sequence>
<dbReference type="InterPro" id="IPR006047">
    <property type="entry name" value="GH13_cat_dom"/>
</dbReference>
<evidence type="ECO:0000259" key="7">
    <source>
        <dbReference type="SMART" id="SM00642"/>
    </source>
</evidence>
<keyword evidence="5" id="KW-0326">Glycosidase</keyword>
<dbReference type="Gene3D" id="3.90.400.10">
    <property type="entry name" value="Oligo-1,6-glucosidase, Domain 2"/>
    <property type="match status" value="3"/>
</dbReference>
<organism evidence="8 9">
    <name type="scientific">Tigriopus californicus</name>
    <name type="common">Marine copepod</name>
    <dbReference type="NCBI Taxonomy" id="6832"/>
    <lineage>
        <taxon>Eukaryota</taxon>
        <taxon>Metazoa</taxon>
        <taxon>Ecdysozoa</taxon>
        <taxon>Arthropoda</taxon>
        <taxon>Crustacea</taxon>
        <taxon>Multicrustacea</taxon>
        <taxon>Hexanauplia</taxon>
        <taxon>Copepoda</taxon>
        <taxon>Harpacticoida</taxon>
        <taxon>Harpacticidae</taxon>
        <taxon>Tigriopus</taxon>
    </lineage>
</organism>
<accession>A0A553NSM3</accession>
<comment type="catalytic activity">
    <reaction evidence="1">
        <text>Hydrolysis of terminal, non-reducing (1-&gt;4)-linked alpha-D-glucose residues with release of alpha-D-glucose.</text>
        <dbReference type="EC" id="3.2.1.20"/>
    </reaction>
</comment>
<gene>
    <name evidence="8" type="ORF">TCAL_01362</name>
</gene>
<comment type="caution">
    <text evidence="8">The sequence shown here is derived from an EMBL/GenBank/DDBJ whole genome shotgun (WGS) entry which is preliminary data.</text>
</comment>
<reference evidence="8 9" key="1">
    <citation type="journal article" date="2018" name="Nat. Ecol. Evol.">
        <title>Genomic signatures of mitonuclear coevolution across populations of Tigriopus californicus.</title>
        <authorList>
            <person name="Barreto F.S."/>
            <person name="Watson E.T."/>
            <person name="Lima T.G."/>
            <person name="Willett C.S."/>
            <person name="Edmands S."/>
            <person name="Li W."/>
            <person name="Burton R.S."/>
        </authorList>
    </citation>
    <scope>NUCLEOTIDE SEQUENCE [LARGE SCALE GENOMIC DNA]</scope>
    <source>
        <strain evidence="8 9">San Diego</strain>
    </source>
</reference>
<comment type="similarity">
    <text evidence="2">Belongs to the glycosyl hydrolase 13 family.</text>
</comment>
<dbReference type="PANTHER" id="PTHR10357">
    <property type="entry name" value="ALPHA-AMYLASE FAMILY MEMBER"/>
    <property type="match status" value="1"/>
</dbReference>